<proteinExistence type="predicted"/>
<dbReference type="Proteomes" id="UP000789739">
    <property type="component" value="Unassembled WGS sequence"/>
</dbReference>
<dbReference type="OrthoDB" id="3068380at2759"/>
<protein>
    <submittedName>
        <fullName evidence="1">3155_t:CDS:1</fullName>
    </submittedName>
</protein>
<comment type="caution">
    <text evidence="1">The sequence shown here is derived from an EMBL/GenBank/DDBJ whole genome shotgun (WGS) entry which is preliminary data.</text>
</comment>
<dbReference type="EMBL" id="CAJVPI010004389">
    <property type="protein sequence ID" value="CAG8667229.1"/>
    <property type="molecule type" value="Genomic_DNA"/>
</dbReference>
<evidence type="ECO:0000313" key="2">
    <source>
        <dbReference type="Proteomes" id="UP000789739"/>
    </source>
</evidence>
<sequence length="388" mass="43551">KDIQGLVTSYLTLDNEDMEVFLDTLKQTCNGYLFCKLGADNIESVYNPLMVFNALERYNDRGYLFDIPSSLSDATHFFGTIARQNLVKYKDLIFFKANAPVEVNFKLNLSFSDILTASVTGYEEGCRSIACSLLYYLGALTHSPNGGLIVPNGTVQDVMIAQLIEEQCANNFAGTTEDRENVYQELMNGNITPFIGIIKNFFNSESMRDLQTLNERVLKTALLALIPFSGRVSKLCLMADSRRSYGQGCYKFPDLFVAKRSLLDIRTLSIVVELKLFSLLGLLSGDTGSWRSNFTASQLSNFNKSLRLEEEEALLKRKYIPYSRAEMMTIGDVLKCAITQLKEYMSIIAMGPWKLSNDAKFSGVNDTRVGIITNRNEKFLDGYVILAV</sequence>
<evidence type="ECO:0000313" key="1">
    <source>
        <dbReference type="EMBL" id="CAG8667229.1"/>
    </source>
</evidence>
<keyword evidence="2" id="KW-1185">Reference proteome</keyword>
<gene>
    <name evidence="1" type="ORF">PBRASI_LOCUS11110</name>
</gene>
<accession>A0A9N9EAL5</accession>
<dbReference type="AlphaFoldDB" id="A0A9N9EAL5"/>
<organism evidence="1 2">
    <name type="scientific">Paraglomus brasilianum</name>
    <dbReference type="NCBI Taxonomy" id="144538"/>
    <lineage>
        <taxon>Eukaryota</taxon>
        <taxon>Fungi</taxon>
        <taxon>Fungi incertae sedis</taxon>
        <taxon>Mucoromycota</taxon>
        <taxon>Glomeromycotina</taxon>
        <taxon>Glomeromycetes</taxon>
        <taxon>Paraglomerales</taxon>
        <taxon>Paraglomeraceae</taxon>
        <taxon>Paraglomus</taxon>
    </lineage>
</organism>
<name>A0A9N9EAL5_9GLOM</name>
<feature type="non-terminal residue" evidence="1">
    <location>
        <position position="388"/>
    </location>
</feature>
<feature type="non-terminal residue" evidence="1">
    <location>
        <position position="1"/>
    </location>
</feature>
<reference evidence="1" key="1">
    <citation type="submission" date="2021-06" db="EMBL/GenBank/DDBJ databases">
        <authorList>
            <person name="Kallberg Y."/>
            <person name="Tangrot J."/>
            <person name="Rosling A."/>
        </authorList>
    </citation>
    <scope>NUCLEOTIDE SEQUENCE</scope>
    <source>
        <strain evidence="1">BR232B</strain>
    </source>
</reference>